<feature type="domain" description="DUF306" evidence="2">
    <location>
        <begin position="36"/>
        <end position="142"/>
    </location>
</feature>
<evidence type="ECO:0000256" key="1">
    <source>
        <dbReference type="SAM" id="SignalP"/>
    </source>
</evidence>
<accession>A0A3A8F9M1</accession>
<name>A0A3A8F9M1_9GAMM</name>
<dbReference type="AlphaFoldDB" id="A0A3A8F9M1"/>
<dbReference type="PANTHER" id="PTHR35535">
    <property type="entry name" value="HEAT SHOCK PROTEIN HSLJ"/>
    <property type="match status" value="1"/>
</dbReference>
<dbReference type="PROSITE" id="PS51257">
    <property type="entry name" value="PROKAR_LIPOPROTEIN"/>
    <property type="match status" value="1"/>
</dbReference>
<protein>
    <submittedName>
        <fullName evidence="3">META domain-containing protein</fullName>
    </submittedName>
</protein>
<dbReference type="Pfam" id="PF03724">
    <property type="entry name" value="META"/>
    <property type="match status" value="1"/>
</dbReference>
<reference evidence="3 4" key="1">
    <citation type="submission" date="2018-09" db="EMBL/GenBank/DDBJ databases">
        <title>The draft genome of Acinetobacter spp. strains.</title>
        <authorList>
            <person name="Qin J."/>
            <person name="Feng Y."/>
            <person name="Zong Z."/>
        </authorList>
    </citation>
    <scope>NUCLEOTIDE SEQUENCE [LARGE SCALE GENOMIC DNA]</scope>
    <source>
        <strain evidence="3 4">WCHAc060115</strain>
    </source>
</reference>
<dbReference type="InterPro" id="IPR005184">
    <property type="entry name" value="DUF306_Meta_HslJ"/>
</dbReference>
<evidence type="ECO:0000259" key="2">
    <source>
        <dbReference type="Pfam" id="PF03724"/>
    </source>
</evidence>
<sequence>MLKSIFATTLISATLFAAGCTSMPSADQQAKNLSLLQNKTWTLTHIGATEYKTTATVNTPIIQFGSDLRVSGTDGCNRLMGLYAIKGEHISLGQLGSTKMLCKNGMQLSAKYSEALNKVTAYQVYDKTLKLLDQHGNRVLQYTTTTP</sequence>
<gene>
    <name evidence="3" type="ORF">D7V20_03600</name>
</gene>
<evidence type="ECO:0000313" key="3">
    <source>
        <dbReference type="EMBL" id="RKG39700.1"/>
    </source>
</evidence>
<dbReference type="OrthoDB" id="5348860at2"/>
<feature type="chain" id="PRO_5017400855" evidence="1">
    <location>
        <begin position="18"/>
        <end position="147"/>
    </location>
</feature>
<evidence type="ECO:0000313" key="4">
    <source>
        <dbReference type="Proteomes" id="UP000280405"/>
    </source>
</evidence>
<proteinExistence type="predicted"/>
<keyword evidence="4" id="KW-1185">Reference proteome</keyword>
<organism evidence="3 4">
    <name type="scientific">Acinetobacter rongchengensis</name>
    <dbReference type="NCBI Taxonomy" id="2419601"/>
    <lineage>
        <taxon>Bacteria</taxon>
        <taxon>Pseudomonadati</taxon>
        <taxon>Pseudomonadota</taxon>
        <taxon>Gammaproteobacteria</taxon>
        <taxon>Moraxellales</taxon>
        <taxon>Moraxellaceae</taxon>
        <taxon>Acinetobacter</taxon>
    </lineage>
</organism>
<dbReference type="InterPro" id="IPR053147">
    <property type="entry name" value="Hsp_HslJ-like"/>
</dbReference>
<dbReference type="EMBL" id="RAXT01000004">
    <property type="protein sequence ID" value="RKG39700.1"/>
    <property type="molecule type" value="Genomic_DNA"/>
</dbReference>
<feature type="signal peptide" evidence="1">
    <location>
        <begin position="1"/>
        <end position="17"/>
    </location>
</feature>
<dbReference type="PANTHER" id="PTHR35535:SF1">
    <property type="entry name" value="HEAT SHOCK PROTEIN HSLJ"/>
    <property type="match status" value="1"/>
</dbReference>
<keyword evidence="1" id="KW-0732">Signal</keyword>
<dbReference type="InterPro" id="IPR038670">
    <property type="entry name" value="HslJ-like_sf"/>
</dbReference>
<comment type="caution">
    <text evidence="3">The sequence shown here is derived from an EMBL/GenBank/DDBJ whole genome shotgun (WGS) entry which is preliminary data.</text>
</comment>
<dbReference type="RefSeq" id="WP_120382973.1">
    <property type="nucleotide sequence ID" value="NZ_RAXT01000004.1"/>
</dbReference>
<dbReference type="Proteomes" id="UP000280405">
    <property type="component" value="Unassembled WGS sequence"/>
</dbReference>
<dbReference type="Gene3D" id="2.40.128.270">
    <property type="match status" value="1"/>
</dbReference>